<dbReference type="EMBL" id="JBITMB010000010">
    <property type="protein sequence ID" value="MFI7444901.1"/>
    <property type="molecule type" value="Genomic_DNA"/>
</dbReference>
<feature type="region of interest" description="Disordered" evidence="1">
    <location>
        <begin position="34"/>
        <end position="53"/>
    </location>
</feature>
<reference evidence="2 3" key="1">
    <citation type="submission" date="2024-10" db="EMBL/GenBank/DDBJ databases">
        <title>The Natural Products Discovery Center: Release of the First 8490 Sequenced Strains for Exploring Actinobacteria Biosynthetic Diversity.</title>
        <authorList>
            <person name="Kalkreuter E."/>
            <person name="Kautsar S.A."/>
            <person name="Yang D."/>
            <person name="Bader C.D."/>
            <person name="Teijaro C.N."/>
            <person name="Fluegel L."/>
            <person name="Davis C.M."/>
            <person name="Simpson J.R."/>
            <person name="Lauterbach L."/>
            <person name="Steele A.D."/>
            <person name="Gui C."/>
            <person name="Meng S."/>
            <person name="Li G."/>
            <person name="Viehrig K."/>
            <person name="Ye F."/>
            <person name="Su P."/>
            <person name="Kiefer A.F."/>
            <person name="Nichols A."/>
            <person name="Cepeda A.J."/>
            <person name="Yan W."/>
            <person name="Fan B."/>
            <person name="Jiang Y."/>
            <person name="Adhikari A."/>
            <person name="Zheng C.-J."/>
            <person name="Schuster L."/>
            <person name="Cowan T.M."/>
            <person name="Smanski M.J."/>
            <person name="Chevrette M.G."/>
            <person name="De Carvalho L.P.S."/>
            <person name="Shen B."/>
        </authorList>
    </citation>
    <scope>NUCLEOTIDE SEQUENCE [LARGE SCALE GENOMIC DNA]</scope>
    <source>
        <strain evidence="2 3">NPDC049503</strain>
    </source>
</reference>
<evidence type="ECO:0000313" key="2">
    <source>
        <dbReference type="EMBL" id="MFI7444901.1"/>
    </source>
</evidence>
<keyword evidence="3" id="KW-1185">Reference proteome</keyword>
<comment type="caution">
    <text evidence="2">The sequence shown here is derived from an EMBL/GenBank/DDBJ whole genome shotgun (WGS) entry which is preliminary data.</text>
</comment>
<evidence type="ECO:0008006" key="4">
    <source>
        <dbReference type="Google" id="ProtNLM"/>
    </source>
</evidence>
<sequence length="53" mass="5855">MIRPNELADDGLLDVTFTLPAELSGPISVVGDFNDWDPYADQPSQRRAAEHVD</sequence>
<name>A0ABW8ADQ7_9ACTN</name>
<evidence type="ECO:0000313" key="3">
    <source>
        <dbReference type="Proteomes" id="UP001612928"/>
    </source>
</evidence>
<evidence type="ECO:0000256" key="1">
    <source>
        <dbReference type="SAM" id="MobiDB-lite"/>
    </source>
</evidence>
<proteinExistence type="predicted"/>
<accession>A0ABW8ADQ7</accession>
<organism evidence="2 3">
    <name type="scientific">Nonomuraea indica</name>
    <dbReference type="NCBI Taxonomy" id="1581193"/>
    <lineage>
        <taxon>Bacteria</taxon>
        <taxon>Bacillati</taxon>
        <taxon>Actinomycetota</taxon>
        <taxon>Actinomycetes</taxon>
        <taxon>Streptosporangiales</taxon>
        <taxon>Streptosporangiaceae</taxon>
        <taxon>Nonomuraea</taxon>
    </lineage>
</organism>
<dbReference type="RefSeq" id="WP_397025232.1">
    <property type="nucleotide sequence ID" value="NZ_JBITMB010000010.1"/>
</dbReference>
<protein>
    <recommendedName>
        <fullName evidence="4">Glycoside hydrolase family 13 N-terminal domain-containing protein</fullName>
    </recommendedName>
</protein>
<gene>
    <name evidence="2" type="ORF">ACIBP5_33420</name>
</gene>
<dbReference type="Proteomes" id="UP001612928">
    <property type="component" value="Unassembled WGS sequence"/>
</dbReference>